<dbReference type="AlphaFoldDB" id="A0A923HCU7"/>
<name>A0A923HCU7_9FLAO</name>
<organism evidence="2 3">
    <name type="scientific">Hyunsoonleella aquatilis</name>
    <dbReference type="NCBI Taxonomy" id="2762758"/>
    <lineage>
        <taxon>Bacteria</taxon>
        <taxon>Pseudomonadati</taxon>
        <taxon>Bacteroidota</taxon>
        <taxon>Flavobacteriia</taxon>
        <taxon>Flavobacteriales</taxon>
        <taxon>Flavobacteriaceae</taxon>
    </lineage>
</organism>
<dbReference type="Proteomes" id="UP000656244">
    <property type="component" value="Unassembled WGS sequence"/>
</dbReference>
<dbReference type="RefSeq" id="WP_186559604.1">
    <property type="nucleotide sequence ID" value="NZ_JACNMF010000001.1"/>
</dbReference>
<dbReference type="InterPro" id="IPR001173">
    <property type="entry name" value="Glyco_trans_2-like"/>
</dbReference>
<protein>
    <submittedName>
        <fullName evidence="2">Glycosyltransferase family 2 protein</fullName>
    </submittedName>
</protein>
<evidence type="ECO:0000313" key="2">
    <source>
        <dbReference type="EMBL" id="MBC3757753.1"/>
    </source>
</evidence>
<dbReference type="GO" id="GO:0016758">
    <property type="term" value="F:hexosyltransferase activity"/>
    <property type="evidence" value="ECO:0007669"/>
    <property type="project" value="UniProtKB-ARBA"/>
</dbReference>
<sequence length="320" mass="37245">MQPLISIIVPNYNHEPYLRQRLDSVFNQTYPNYEVILLDDKSTDQSREIFLEYAKNKKVSHCIINEKNSGSTFKQWNKGIALAKGEYIWIAETDDFCEPNFLETVVAPMVEDNDVVLSFCQSLRVNSEGEVAGTWLTHTAEFDPNIFSDDFVLDGNRFIQDYLIHKNVIPNASAVLIRKDTLKAMVPLDFKPFMKYNADWFYYLKLVCNHKIAFCAKPLNAFRYHNTSVIGRAHGESGKLKILNMELELRDYMISYLKTASLSNITHIKKEWIKGNRVLHFEIVYIFLKKKQYAKSLAYIFRRPYLGVRILKKILKKTGS</sequence>
<dbReference type="EMBL" id="JACNMF010000001">
    <property type="protein sequence ID" value="MBC3757753.1"/>
    <property type="molecule type" value="Genomic_DNA"/>
</dbReference>
<dbReference type="Gene3D" id="3.90.550.10">
    <property type="entry name" value="Spore Coat Polysaccharide Biosynthesis Protein SpsA, Chain A"/>
    <property type="match status" value="1"/>
</dbReference>
<feature type="domain" description="Glycosyltransferase 2-like" evidence="1">
    <location>
        <begin position="6"/>
        <end position="118"/>
    </location>
</feature>
<dbReference type="Pfam" id="PF00535">
    <property type="entry name" value="Glycos_transf_2"/>
    <property type="match status" value="1"/>
</dbReference>
<dbReference type="CDD" id="cd00761">
    <property type="entry name" value="Glyco_tranf_GTA_type"/>
    <property type="match status" value="1"/>
</dbReference>
<proteinExistence type="predicted"/>
<accession>A0A923HCU7</accession>
<dbReference type="SUPFAM" id="SSF53448">
    <property type="entry name" value="Nucleotide-diphospho-sugar transferases"/>
    <property type="match status" value="1"/>
</dbReference>
<reference evidence="2" key="1">
    <citation type="submission" date="2020-08" db="EMBL/GenBank/DDBJ databases">
        <title>Hyunsoonleella sp. strain SJ7 genome sequencing and assembly.</title>
        <authorList>
            <person name="Kim I."/>
        </authorList>
    </citation>
    <scope>NUCLEOTIDE SEQUENCE</scope>
    <source>
        <strain evidence="2">SJ7</strain>
    </source>
</reference>
<keyword evidence="3" id="KW-1185">Reference proteome</keyword>
<comment type="caution">
    <text evidence="2">The sequence shown here is derived from an EMBL/GenBank/DDBJ whole genome shotgun (WGS) entry which is preliminary data.</text>
</comment>
<evidence type="ECO:0000259" key="1">
    <source>
        <dbReference type="Pfam" id="PF00535"/>
    </source>
</evidence>
<dbReference type="InterPro" id="IPR029044">
    <property type="entry name" value="Nucleotide-diphossugar_trans"/>
</dbReference>
<evidence type="ECO:0000313" key="3">
    <source>
        <dbReference type="Proteomes" id="UP000656244"/>
    </source>
</evidence>
<gene>
    <name evidence="2" type="ORF">H7U19_05015</name>
</gene>
<dbReference type="PANTHER" id="PTHR22916:SF3">
    <property type="entry name" value="UDP-GLCNAC:BETAGAL BETA-1,3-N-ACETYLGLUCOSAMINYLTRANSFERASE-LIKE PROTEIN 1"/>
    <property type="match status" value="1"/>
</dbReference>
<dbReference type="PANTHER" id="PTHR22916">
    <property type="entry name" value="GLYCOSYLTRANSFERASE"/>
    <property type="match status" value="1"/>
</dbReference>